<evidence type="ECO:0000256" key="5">
    <source>
        <dbReference type="PROSITE-ProRule" id="PRU00182"/>
    </source>
</evidence>
<dbReference type="NCBIfam" id="TIGR00005">
    <property type="entry name" value="rluA_subfam"/>
    <property type="match status" value="1"/>
</dbReference>
<dbReference type="CDD" id="cd02869">
    <property type="entry name" value="PseudoU_synth_RluA_like"/>
    <property type="match status" value="1"/>
</dbReference>
<dbReference type="SUPFAM" id="SSF55174">
    <property type="entry name" value="Alpha-L RNA-binding motif"/>
    <property type="match status" value="1"/>
</dbReference>
<comment type="similarity">
    <text evidence="1 6">Belongs to the pseudouridine synthase RluA family.</text>
</comment>
<reference evidence="8 9" key="1">
    <citation type="submission" date="2017-08" db="EMBL/GenBank/DDBJ databases">
        <authorList>
            <person name="de Groot N.N."/>
        </authorList>
    </citation>
    <scope>NUCLEOTIDE SEQUENCE [LARGE SCALE GENOMIC DNA]</scope>
    <source>
        <strain evidence="8 9">USBA 352</strain>
    </source>
</reference>
<organism evidence="8 9">
    <name type="scientific">Stappia indica</name>
    <dbReference type="NCBI Taxonomy" id="538381"/>
    <lineage>
        <taxon>Bacteria</taxon>
        <taxon>Pseudomonadati</taxon>
        <taxon>Pseudomonadota</taxon>
        <taxon>Alphaproteobacteria</taxon>
        <taxon>Hyphomicrobiales</taxon>
        <taxon>Stappiaceae</taxon>
        <taxon>Stappia</taxon>
    </lineage>
</organism>
<dbReference type="InterPro" id="IPR050188">
    <property type="entry name" value="RluA_PseudoU_synthase"/>
</dbReference>
<dbReference type="AlphaFoldDB" id="A0A285TJH2"/>
<comment type="catalytic activity">
    <reaction evidence="6">
        <text>a uridine in RNA = a pseudouridine in RNA</text>
        <dbReference type="Rhea" id="RHEA:48348"/>
        <dbReference type="Rhea" id="RHEA-COMP:12068"/>
        <dbReference type="Rhea" id="RHEA-COMP:12069"/>
        <dbReference type="ChEBI" id="CHEBI:65314"/>
        <dbReference type="ChEBI" id="CHEBI:65315"/>
    </reaction>
</comment>
<keyword evidence="5" id="KW-0694">RNA-binding</keyword>
<keyword evidence="2 6" id="KW-0413">Isomerase</keyword>
<comment type="catalytic activity">
    <reaction evidence="3">
        <text>uridine(1911/1915/1917) in 23S rRNA = pseudouridine(1911/1915/1917) in 23S rRNA</text>
        <dbReference type="Rhea" id="RHEA:42524"/>
        <dbReference type="Rhea" id="RHEA-COMP:10097"/>
        <dbReference type="Rhea" id="RHEA-COMP:10098"/>
        <dbReference type="ChEBI" id="CHEBI:65314"/>
        <dbReference type="ChEBI" id="CHEBI:65315"/>
        <dbReference type="EC" id="5.4.99.23"/>
    </reaction>
</comment>
<dbReference type="Pfam" id="PF00849">
    <property type="entry name" value="PseudoU_synth_2"/>
    <property type="match status" value="1"/>
</dbReference>
<evidence type="ECO:0000256" key="6">
    <source>
        <dbReference type="RuleBase" id="RU362028"/>
    </source>
</evidence>
<dbReference type="InterPro" id="IPR020103">
    <property type="entry name" value="PsdUridine_synth_cat_dom_sf"/>
</dbReference>
<dbReference type="PANTHER" id="PTHR21600:SF44">
    <property type="entry name" value="RIBOSOMAL LARGE SUBUNIT PSEUDOURIDINE SYNTHASE D"/>
    <property type="match status" value="1"/>
</dbReference>
<name>A0A285TJH2_9HYPH</name>
<dbReference type="GO" id="GO:0160140">
    <property type="term" value="F:23S rRNA pseudouridine(1911/1915/1917) synthase activity"/>
    <property type="evidence" value="ECO:0007669"/>
    <property type="project" value="UniProtKB-EC"/>
</dbReference>
<sequence length="336" mass="37455">MSGIEQKTVTSDEAGMRLDRWFKTHYPGLGHGHLQKLLRTGQVRVDGKRAETSTRVGTGQVVRIPPLTVDAHVTAKDSANAKPKPRKLVAGDREAVEAMVLYEDREVMVLNKPAGLAVQGGSGLTRHLDGMLEAFRDAKGEKPRLVHRLDRETSGILLLAKTRKAASEMAKSFRARQTRKIYWALVAGVPKPRQGRVSTYLARDEGEERMRVARHGEDDAQHSVSLYSVVENAGPKVSWVSLRPITGRTHQLRAHTAHIHHPILGDPKYFNIENWEFPGGIQNKLHLHARRIVIPHPSGRGTIDVSAPLPPHMQQSWNLLGFDASQYDPETNDPEE</sequence>
<dbReference type="InterPro" id="IPR006145">
    <property type="entry name" value="PsdUridine_synth_RsuA/RluA"/>
</dbReference>
<evidence type="ECO:0000313" key="9">
    <source>
        <dbReference type="Proteomes" id="UP000219331"/>
    </source>
</evidence>
<dbReference type="PROSITE" id="PS50889">
    <property type="entry name" value="S4"/>
    <property type="match status" value="1"/>
</dbReference>
<dbReference type="InterPro" id="IPR006225">
    <property type="entry name" value="PsdUridine_synth_RluC/D"/>
</dbReference>
<dbReference type="OrthoDB" id="9807829at2"/>
<dbReference type="EMBL" id="OBML01000012">
    <property type="protein sequence ID" value="SOC22310.1"/>
    <property type="molecule type" value="Genomic_DNA"/>
</dbReference>
<dbReference type="InterPro" id="IPR006224">
    <property type="entry name" value="PsdUridine_synth_RluA-like_CS"/>
</dbReference>
<evidence type="ECO:0000256" key="3">
    <source>
        <dbReference type="ARBA" id="ARBA00036882"/>
    </source>
</evidence>
<feature type="domain" description="Pseudouridine synthase RsuA/RluA-like" evidence="7">
    <location>
        <begin position="107"/>
        <end position="258"/>
    </location>
</feature>
<protein>
    <recommendedName>
        <fullName evidence="6">Pseudouridine synthase</fullName>
        <ecNumber evidence="6">5.4.99.-</ecNumber>
    </recommendedName>
</protein>
<comment type="function">
    <text evidence="6">Responsible for synthesis of pseudouridine from uracil.</text>
</comment>
<evidence type="ECO:0000256" key="2">
    <source>
        <dbReference type="ARBA" id="ARBA00023235"/>
    </source>
</evidence>
<keyword evidence="9" id="KW-1185">Reference proteome</keyword>
<evidence type="ECO:0000256" key="1">
    <source>
        <dbReference type="ARBA" id="ARBA00010876"/>
    </source>
</evidence>
<evidence type="ECO:0000259" key="7">
    <source>
        <dbReference type="Pfam" id="PF00849"/>
    </source>
</evidence>
<gene>
    <name evidence="8" type="ORF">SAMN05421512_11240</name>
</gene>
<evidence type="ECO:0000256" key="4">
    <source>
        <dbReference type="PIRSR" id="PIRSR606225-1"/>
    </source>
</evidence>
<dbReference type="STRING" id="538381.GCA_001696535_00888"/>
<proteinExistence type="inferred from homology"/>
<dbReference type="Proteomes" id="UP000219331">
    <property type="component" value="Unassembled WGS sequence"/>
</dbReference>
<accession>A0A285TJH2</accession>
<dbReference type="GO" id="GO:0003723">
    <property type="term" value="F:RNA binding"/>
    <property type="evidence" value="ECO:0007669"/>
    <property type="project" value="UniProtKB-KW"/>
</dbReference>
<dbReference type="CDD" id="cd00165">
    <property type="entry name" value="S4"/>
    <property type="match status" value="1"/>
</dbReference>
<evidence type="ECO:0000313" key="8">
    <source>
        <dbReference type="EMBL" id="SOC22310.1"/>
    </source>
</evidence>
<dbReference type="GO" id="GO:0000455">
    <property type="term" value="P:enzyme-directed rRNA pseudouridine synthesis"/>
    <property type="evidence" value="ECO:0007669"/>
    <property type="project" value="TreeGrafter"/>
</dbReference>
<feature type="active site" evidence="4">
    <location>
        <position position="150"/>
    </location>
</feature>
<dbReference type="Gene3D" id="3.10.290.10">
    <property type="entry name" value="RNA-binding S4 domain"/>
    <property type="match status" value="1"/>
</dbReference>
<dbReference type="PANTHER" id="PTHR21600">
    <property type="entry name" value="MITOCHONDRIAL RNA PSEUDOURIDINE SYNTHASE"/>
    <property type="match status" value="1"/>
</dbReference>
<dbReference type="EC" id="5.4.99.-" evidence="6"/>
<dbReference type="Gene3D" id="3.30.2350.10">
    <property type="entry name" value="Pseudouridine synthase"/>
    <property type="match status" value="1"/>
</dbReference>
<dbReference type="RefSeq" id="WP_097176085.1">
    <property type="nucleotide sequence ID" value="NZ_OBML01000012.1"/>
</dbReference>
<dbReference type="PROSITE" id="PS01129">
    <property type="entry name" value="PSI_RLU"/>
    <property type="match status" value="1"/>
</dbReference>
<dbReference type="SUPFAM" id="SSF55120">
    <property type="entry name" value="Pseudouridine synthase"/>
    <property type="match status" value="1"/>
</dbReference>
<dbReference type="InterPro" id="IPR036986">
    <property type="entry name" value="S4_RNA-bd_sf"/>
</dbReference>